<reference evidence="2 3" key="1">
    <citation type="journal article" date="2014" name="Genome Biol. Evol.">
        <title>The genome of the myxosporean Thelohanellus kitauei shows adaptations to nutrient acquisition within its fish host.</title>
        <authorList>
            <person name="Yang Y."/>
            <person name="Xiong J."/>
            <person name="Zhou Z."/>
            <person name="Huo F."/>
            <person name="Miao W."/>
            <person name="Ran C."/>
            <person name="Liu Y."/>
            <person name="Zhang J."/>
            <person name="Feng J."/>
            <person name="Wang M."/>
            <person name="Wang M."/>
            <person name="Wang L."/>
            <person name="Yao B."/>
        </authorList>
    </citation>
    <scope>NUCLEOTIDE SEQUENCE [LARGE SCALE GENOMIC DNA]</scope>
    <source>
        <strain evidence="2">Wuqing</strain>
    </source>
</reference>
<evidence type="ECO:0000256" key="1">
    <source>
        <dbReference type="SAM" id="Phobius"/>
    </source>
</evidence>
<dbReference type="OrthoDB" id="415023at2759"/>
<accession>A0A0C2MR42</accession>
<comment type="caution">
    <text evidence="2">The sequence shown here is derived from an EMBL/GenBank/DDBJ whole genome shotgun (WGS) entry which is preliminary data.</text>
</comment>
<dbReference type="Proteomes" id="UP000031668">
    <property type="component" value="Unassembled WGS sequence"/>
</dbReference>
<dbReference type="Gene3D" id="3.90.70.80">
    <property type="match status" value="1"/>
</dbReference>
<feature type="transmembrane region" description="Helical" evidence="1">
    <location>
        <begin position="21"/>
        <end position="42"/>
    </location>
</feature>
<dbReference type="EMBL" id="JWZT01002320">
    <property type="protein sequence ID" value="KII69696.1"/>
    <property type="molecule type" value="Genomic_DNA"/>
</dbReference>
<proteinExistence type="predicted"/>
<keyword evidence="3" id="KW-1185">Reference proteome</keyword>
<feature type="transmembrane region" description="Helical" evidence="1">
    <location>
        <begin position="182"/>
        <end position="202"/>
    </location>
</feature>
<dbReference type="SUPFAM" id="SSF54001">
    <property type="entry name" value="Cysteine proteinases"/>
    <property type="match status" value="1"/>
</dbReference>
<evidence type="ECO:0000313" key="2">
    <source>
        <dbReference type="EMBL" id="KII69696.1"/>
    </source>
</evidence>
<keyword evidence="1" id="KW-0472">Membrane</keyword>
<organism evidence="2 3">
    <name type="scientific">Thelohanellus kitauei</name>
    <name type="common">Myxosporean</name>
    <dbReference type="NCBI Taxonomy" id="669202"/>
    <lineage>
        <taxon>Eukaryota</taxon>
        <taxon>Metazoa</taxon>
        <taxon>Cnidaria</taxon>
        <taxon>Myxozoa</taxon>
        <taxon>Myxosporea</taxon>
        <taxon>Bivalvulida</taxon>
        <taxon>Platysporina</taxon>
        <taxon>Myxobolidae</taxon>
        <taxon>Thelohanellus</taxon>
    </lineage>
</organism>
<evidence type="ECO:0008006" key="4">
    <source>
        <dbReference type="Google" id="ProtNLM"/>
    </source>
</evidence>
<dbReference type="InterPro" id="IPR038765">
    <property type="entry name" value="Papain-like_cys_pep_sf"/>
</dbReference>
<dbReference type="CDD" id="cd22744">
    <property type="entry name" value="OTU"/>
    <property type="match status" value="1"/>
</dbReference>
<feature type="transmembrane region" description="Helical" evidence="1">
    <location>
        <begin position="251"/>
        <end position="270"/>
    </location>
</feature>
<feature type="transmembrane region" description="Helical" evidence="1">
    <location>
        <begin position="82"/>
        <end position="106"/>
    </location>
</feature>
<evidence type="ECO:0000313" key="3">
    <source>
        <dbReference type="Proteomes" id="UP000031668"/>
    </source>
</evidence>
<keyword evidence="1" id="KW-1133">Transmembrane helix</keyword>
<keyword evidence="1" id="KW-0812">Transmembrane</keyword>
<sequence length="610" mass="70215">MFSIAEIQEGPELKNISMFKAWWDILLDYLVAATALNVLLLLTRMASVDTGGLICVHPLPDKSFGYVESRYINSRCCSESQAWIVIFHPYLMLFMWMCITACHVCWIKIPSVNTKMEAFYAILYKIFTIQPKFYRNPKSLQMTTELSYNEANQKAIDVLLNKLLYLMTERPFLRGSYMTKHALVVILSIISVVYALFVIIFLSKYPSSFNCRLKHQPPTMRGYPFQNDTLVNIPCHLNIAPFIYVLIHVDSFIRIVMIGLSLKGLAWAYMGQKRLKRIKYRHFENEVSGGDETIRTLPPKVSKEEENPFGEAAEYLSGMPSYPDLLFCIKLLKRNVHDGHLMYQAICTSIKNYVKKLKSFGEKYKKRVQNERMGPVAKAATTGKTEYQPQSYHEYIAYVRGMAHELGLEEVPNSLNSNNLFEALAFIKNSLCVADISIETDLRHVIVKHIRSHPELYKTLIDDDPDFDTYEAHCEHLAKPTTFGSHYAIYAAATLFNIKIVLIHCEYTMKLPEVYVPLRHSLLLTGNIKSIVNAENLRGTLSTIPTRFLTYVAPHFYHATIDSPISPDWPHIVSRRNNYCMDRKFRRDLRQTTLRSVILSAQGVTKEEHP</sequence>
<name>A0A0C2MR42_THEKT</name>
<protein>
    <recommendedName>
        <fullName evidence="4">LRRC8 pannexin-like TM region domain-containing protein</fullName>
    </recommendedName>
</protein>
<dbReference type="AlphaFoldDB" id="A0A0C2MR42"/>
<gene>
    <name evidence="2" type="ORF">RF11_07293</name>
</gene>